<dbReference type="PROSITE" id="PS50004">
    <property type="entry name" value="C2"/>
    <property type="match status" value="1"/>
</dbReference>
<dbReference type="CDD" id="cd04047">
    <property type="entry name" value="C2B_Copine"/>
    <property type="match status" value="1"/>
</dbReference>
<dbReference type="Proteomes" id="UP000323000">
    <property type="component" value="Chromosome 3"/>
</dbReference>
<dbReference type="Pfam" id="PF00168">
    <property type="entry name" value="C2"/>
    <property type="match status" value="1"/>
</dbReference>
<feature type="domain" description="C2" evidence="3">
    <location>
        <begin position="210"/>
        <end position="337"/>
    </location>
</feature>
<dbReference type="PANTHER" id="PTHR10857">
    <property type="entry name" value="COPINE"/>
    <property type="match status" value="1"/>
</dbReference>
<dbReference type="OrthoDB" id="5855668at2759"/>
<dbReference type="InterPro" id="IPR045052">
    <property type="entry name" value="Copine"/>
</dbReference>
<dbReference type="InterPro" id="IPR037768">
    <property type="entry name" value="C2B_Copine"/>
</dbReference>
<evidence type="ECO:0000256" key="2">
    <source>
        <dbReference type="ARBA" id="ARBA00022737"/>
    </source>
</evidence>
<evidence type="ECO:0000313" key="6">
    <source>
        <dbReference type="Proteomes" id="UP000323000"/>
    </source>
</evidence>
<dbReference type="AlphaFoldDB" id="A0A5C7I9A2"/>
<accession>A0A5C7I9A2</accession>
<gene>
    <name evidence="5" type="ORF">EZV62_007019</name>
</gene>
<reference evidence="6" key="1">
    <citation type="journal article" date="2019" name="Gigascience">
        <title>De novo genome assembly of the endangered Acer yangbiense, a plant species with extremely small populations endemic to Yunnan Province, China.</title>
        <authorList>
            <person name="Yang J."/>
            <person name="Wariss H.M."/>
            <person name="Tao L."/>
            <person name="Zhang R."/>
            <person name="Yun Q."/>
            <person name="Hollingsworth P."/>
            <person name="Dao Z."/>
            <person name="Luo G."/>
            <person name="Guo H."/>
            <person name="Ma Y."/>
            <person name="Sun W."/>
        </authorList>
    </citation>
    <scope>NUCLEOTIDE SEQUENCE [LARGE SCALE GENOMIC DNA]</scope>
    <source>
        <strain evidence="6">cv. Malutang</strain>
    </source>
</reference>
<feature type="domain" description="VWFA" evidence="4">
    <location>
        <begin position="376"/>
        <end position="596"/>
    </location>
</feature>
<name>A0A5C7I9A2_9ROSI</name>
<dbReference type="SMART" id="SM00327">
    <property type="entry name" value="VWA"/>
    <property type="match status" value="1"/>
</dbReference>
<evidence type="ECO:0000259" key="4">
    <source>
        <dbReference type="PROSITE" id="PS50234"/>
    </source>
</evidence>
<dbReference type="PANTHER" id="PTHR10857:SF120">
    <property type="entry name" value="PROTEIN BONZAI 3"/>
    <property type="match status" value="1"/>
</dbReference>
<dbReference type="CDD" id="cd01459">
    <property type="entry name" value="vWA_copine_like"/>
    <property type="match status" value="1"/>
</dbReference>
<dbReference type="GO" id="GO:0005886">
    <property type="term" value="C:plasma membrane"/>
    <property type="evidence" value="ECO:0007669"/>
    <property type="project" value="TreeGrafter"/>
</dbReference>
<evidence type="ECO:0000259" key="3">
    <source>
        <dbReference type="PROSITE" id="PS50004"/>
    </source>
</evidence>
<evidence type="ECO:0000313" key="5">
    <source>
        <dbReference type="EMBL" id="TXG65744.1"/>
    </source>
</evidence>
<dbReference type="InterPro" id="IPR035892">
    <property type="entry name" value="C2_domain_sf"/>
</dbReference>
<dbReference type="Pfam" id="PF07002">
    <property type="entry name" value="Copine"/>
    <property type="match status" value="1"/>
</dbReference>
<dbReference type="GO" id="GO:0005544">
    <property type="term" value="F:calcium-dependent phospholipid binding"/>
    <property type="evidence" value="ECO:0007669"/>
    <property type="project" value="InterPro"/>
</dbReference>
<keyword evidence="6" id="KW-1185">Reference proteome</keyword>
<dbReference type="InterPro" id="IPR000008">
    <property type="entry name" value="C2_dom"/>
</dbReference>
<dbReference type="EMBL" id="VAHF01000003">
    <property type="protein sequence ID" value="TXG65744.1"/>
    <property type="molecule type" value="Genomic_DNA"/>
</dbReference>
<keyword evidence="2" id="KW-0677">Repeat</keyword>
<dbReference type="InterPro" id="IPR010734">
    <property type="entry name" value="Copine_C"/>
</dbReference>
<dbReference type="GO" id="GO:0071277">
    <property type="term" value="P:cellular response to calcium ion"/>
    <property type="evidence" value="ECO:0007669"/>
    <property type="project" value="TreeGrafter"/>
</dbReference>
<dbReference type="SUPFAM" id="SSF49562">
    <property type="entry name" value="C2 domain (Calcium/lipid-binding domain, CaLB)"/>
    <property type="match status" value="1"/>
</dbReference>
<dbReference type="SMART" id="SM00239">
    <property type="entry name" value="C2"/>
    <property type="match status" value="1"/>
</dbReference>
<comment type="similarity">
    <text evidence="1">Belongs to the copine family.</text>
</comment>
<dbReference type="FunFam" id="2.60.40.150:FF:000186">
    <property type="entry name" value="Protein BONZAI 3"/>
    <property type="match status" value="1"/>
</dbReference>
<proteinExistence type="inferred from homology"/>
<organism evidence="5 6">
    <name type="scientific">Acer yangbiense</name>
    <dbReference type="NCBI Taxonomy" id="1000413"/>
    <lineage>
        <taxon>Eukaryota</taxon>
        <taxon>Viridiplantae</taxon>
        <taxon>Streptophyta</taxon>
        <taxon>Embryophyta</taxon>
        <taxon>Tracheophyta</taxon>
        <taxon>Spermatophyta</taxon>
        <taxon>Magnoliopsida</taxon>
        <taxon>eudicotyledons</taxon>
        <taxon>Gunneridae</taxon>
        <taxon>Pentapetalae</taxon>
        <taxon>rosids</taxon>
        <taxon>malvids</taxon>
        <taxon>Sapindales</taxon>
        <taxon>Sapindaceae</taxon>
        <taxon>Hippocastanoideae</taxon>
        <taxon>Acereae</taxon>
        <taxon>Acer</taxon>
    </lineage>
</organism>
<dbReference type="InterPro" id="IPR036465">
    <property type="entry name" value="vWFA_dom_sf"/>
</dbReference>
<dbReference type="InterPro" id="IPR002035">
    <property type="entry name" value="VWF_A"/>
</dbReference>
<dbReference type="Gene3D" id="2.60.40.150">
    <property type="entry name" value="C2 domain"/>
    <property type="match status" value="1"/>
</dbReference>
<sequence>MGNCLSGDIRGGKQAVGGVQGRLTESNNNAGGGGDHNDAVDFFFRSRGLHALFTQIEVDDTLFFTQKARVFTQDAFGFLYIDEDLCLRTEGLPGFICFELLLPWQMRLLSLSASKLRDRDITSKIFDMFPNPCFALMFSHFFYFSFLPFFSFYSFHVYDVDTKYHNVSVKMLKLNEQDFLGEASCFLSEIVTKQNRTSTLNLHDKRNGVSRNLGTLSVHAEETVASRSAVEISFHCSHLANVDLFSKSDPFLRISRIVESGGCVPICKTEVINDNSNPIWRPITLSMQQYGSKEYPLIIECFDFNTSGNHVLLGKIQKSVADMQKLHLEQSGANFVLPSAQRNREKVLKGQLFVDKCIEKEQYTFLDYISSGFELNFMVAVDFTASNGNPQNPNSLHYIDPSGRLNSYQQAIMEVGEVIQFYDSDKRFPAWGFGGKTFNGAVSHCFNLNGIPDGSEVEGVDGIMAAYASALHNVALAGPTLFGPVINMAAQIASQSLSHDDRSKYFVLLIITDGVLTDLQETKDALVRASDLPLSILIVGVGGADFTQMEILDADNGRRLESSTGRVATRDIVQFVPMREVHSGQISAVQALLEELPGQFLTYVRPRDI</sequence>
<comment type="caution">
    <text evidence="5">The sequence shown here is derived from an EMBL/GenBank/DDBJ whole genome shotgun (WGS) entry which is preliminary data.</text>
</comment>
<protein>
    <submittedName>
        <fullName evidence="5">Uncharacterized protein</fullName>
    </submittedName>
</protein>
<dbReference type="PROSITE" id="PS50234">
    <property type="entry name" value="VWFA"/>
    <property type="match status" value="1"/>
</dbReference>
<evidence type="ECO:0000256" key="1">
    <source>
        <dbReference type="ARBA" id="ARBA00009048"/>
    </source>
</evidence>
<dbReference type="SUPFAM" id="SSF53300">
    <property type="entry name" value="vWA-like"/>
    <property type="match status" value="1"/>
</dbReference>